<evidence type="ECO:0000313" key="10">
    <source>
        <dbReference type="EMBL" id="CAB4960732.1"/>
    </source>
</evidence>
<dbReference type="AlphaFoldDB" id="A0A6J6TAV4"/>
<evidence type="ECO:0000313" key="7">
    <source>
        <dbReference type="EMBL" id="CAB4365540.1"/>
    </source>
</evidence>
<keyword evidence="4" id="KW-0560">Oxidoreductase</keyword>
<dbReference type="PANTHER" id="PTHR30468">
    <property type="entry name" value="ALPHA-KETOGLUTARATE-DEPENDENT SULFONATE DIOXYGENASE"/>
    <property type="match status" value="1"/>
</dbReference>
<keyword evidence="5" id="KW-0408">Iron</keyword>
<evidence type="ECO:0000256" key="2">
    <source>
        <dbReference type="ARBA" id="ARBA00022723"/>
    </source>
</evidence>
<gene>
    <name evidence="8" type="ORF">UFOPK2656_03128</name>
    <name evidence="9" type="ORF">UFOPK3267_01512</name>
    <name evidence="10" type="ORF">UFOPK3651_03497</name>
    <name evidence="11" type="ORF">UFOPK3931_00453</name>
    <name evidence="7" type="ORF">UFOPK4189_03283</name>
</gene>
<dbReference type="InterPro" id="IPR051323">
    <property type="entry name" value="AtsK-like"/>
</dbReference>
<dbReference type="EMBL" id="CAFBMT010000049">
    <property type="protein sequence ID" value="CAB4960732.1"/>
    <property type="molecule type" value="Genomic_DNA"/>
</dbReference>
<dbReference type="EMBL" id="CAESGF010000035">
    <property type="protein sequence ID" value="CAB4365540.1"/>
    <property type="molecule type" value="Genomic_DNA"/>
</dbReference>
<keyword evidence="3" id="KW-0223">Dioxygenase</keyword>
<evidence type="ECO:0000313" key="8">
    <source>
        <dbReference type="EMBL" id="CAB4744256.1"/>
    </source>
</evidence>
<protein>
    <submittedName>
        <fullName evidence="8">Unannotated protein</fullName>
    </submittedName>
</protein>
<keyword evidence="2" id="KW-0479">Metal-binding</keyword>
<dbReference type="InterPro" id="IPR003819">
    <property type="entry name" value="TauD/TfdA-like"/>
</dbReference>
<evidence type="ECO:0000256" key="1">
    <source>
        <dbReference type="ARBA" id="ARBA00005896"/>
    </source>
</evidence>
<dbReference type="EMBL" id="CAFBIY010000079">
    <property type="protein sequence ID" value="CAB4851379.1"/>
    <property type="molecule type" value="Genomic_DNA"/>
</dbReference>
<comment type="similarity">
    <text evidence="1">Belongs to the TfdA dioxygenase family.</text>
</comment>
<evidence type="ECO:0000256" key="5">
    <source>
        <dbReference type="ARBA" id="ARBA00023004"/>
    </source>
</evidence>
<organism evidence="8">
    <name type="scientific">freshwater metagenome</name>
    <dbReference type="NCBI Taxonomy" id="449393"/>
    <lineage>
        <taxon>unclassified sequences</taxon>
        <taxon>metagenomes</taxon>
        <taxon>ecological metagenomes</taxon>
    </lineage>
</organism>
<dbReference type="Pfam" id="PF02668">
    <property type="entry name" value="TauD"/>
    <property type="match status" value="1"/>
</dbReference>
<name>A0A6J6TAV4_9ZZZZ</name>
<dbReference type="GO" id="GO:0006790">
    <property type="term" value="P:sulfur compound metabolic process"/>
    <property type="evidence" value="ECO:0007669"/>
    <property type="project" value="TreeGrafter"/>
</dbReference>
<dbReference type="SUPFAM" id="SSF51197">
    <property type="entry name" value="Clavaminate synthase-like"/>
    <property type="match status" value="1"/>
</dbReference>
<dbReference type="GO" id="GO:0005737">
    <property type="term" value="C:cytoplasm"/>
    <property type="evidence" value="ECO:0007669"/>
    <property type="project" value="TreeGrafter"/>
</dbReference>
<evidence type="ECO:0000256" key="4">
    <source>
        <dbReference type="ARBA" id="ARBA00023002"/>
    </source>
</evidence>
<proteinExistence type="inferred from homology"/>
<accession>A0A6J6TAV4</accession>
<dbReference type="GO" id="GO:0000908">
    <property type="term" value="F:taurine dioxygenase activity"/>
    <property type="evidence" value="ECO:0007669"/>
    <property type="project" value="TreeGrafter"/>
</dbReference>
<evidence type="ECO:0000313" key="11">
    <source>
        <dbReference type="EMBL" id="CAB4975284.1"/>
    </source>
</evidence>
<dbReference type="EMBL" id="CAEZYF010000030">
    <property type="protein sequence ID" value="CAB4744256.1"/>
    <property type="molecule type" value="Genomic_DNA"/>
</dbReference>
<dbReference type="GO" id="GO:0046872">
    <property type="term" value="F:metal ion binding"/>
    <property type="evidence" value="ECO:0007669"/>
    <property type="project" value="UniProtKB-KW"/>
</dbReference>
<dbReference type="Gene3D" id="3.60.130.10">
    <property type="entry name" value="Clavaminate synthase-like"/>
    <property type="match status" value="1"/>
</dbReference>
<dbReference type="InterPro" id="IPR042098">
    <property type="entry name" value="TauD-like_sf"/>
</dbReference>
<evidence type="ECO:0000256" key="3">
    <source>
        <dbReference type="ARBA" id="ARBA00022964"/>
    </source>
</evidence>
<reference evidence="8" key="1">
    <citation type="submission" date="2020-05" db="EMBL/GenBank/DDBJ databases">
        <authorList>
            <person name="Chiriac C."/>
            <person name="Salcher M."/>
            <person name="Ghai R."/>
            <person name="Kavagutti S V."/>
        </authorList>
    </citation>
    <scope>NUCLEOTIDE SEQUENCE</scope>
</reference>
<dbReference type="EMBL" id="CAFBOL010000006">
    <property type="protein sequence ID" value="CAB4975284.1"/>
    <property type="molecule type" value="Genomic_DNA"/>
</dbReference>
<evidence type="ECO:0000259" key="6">
    <source>
        <dbReference type="Pfam" id="PF02668"/>
    </source>
</evidence>
<sequence length="284" mass="31177">MARPTIVAWDGPLGATVTGVDLEVGLAPDIAALVVQALAVHRVVTIADQRPSDAAYARFGRLWGDPIEFFNPRDRDTAYPEVIRISNAVSTPERLRDGAMHWHQDSSYEAVPAAVTMLSAVEAPDGRNETMFADLTAAYDALPVAQQEHLCTLRVVHDRRGCSPELMFAEERRGAATRDEPVPTVTHPLVVRHPLTGRLALYGISGTPVGIEGMEQHAAIELLVGLKRHALQHEFRQTATAEVGTVLIWDNLAVMHCATATEYSDEDGHRRIIRRISTKRGTDE</sequence>
<feature type="domain" description="TauD/TfdA-like" evidence="6">
    <location>
        <begin position="13"/>
        <end position="275"/>
    </location>
</feature>
<evidence type="ECO:0000313" key="9">
    <source>
        <dbReference type="EMBL" id="CAB4851379.1"/>
    </source>
</evidence>
<dbReference type="PANTHER" id="PTHR30468:SF1">
    <property type="entry name" value="ALPHA-KETOGLUTARATE-DEPENDENT SULFONATE DIOXYGENASE"/>
    <property type="match status" value="1"/>
</dbReference>